<dbReference type="SMART" id="SM00355">
    <property type="entry name" value="ZnF_C2H2"/>
    <property type="match status" value="5"/>
</dbReference>
<accession>A0ABU7CZZ0</accession>
<keyword evidence="2" id="KW-0677">Repeat</keyword>
<keyword evidence="4" id="KW-0862">Zinc</keyword>
<evidence type="ECO:0000256" key="5">
    <source>
        <dbReference type="PROSITE-ProRule" id="PRU00042"/>
    </source>
</evidence>
<evidence type="ECO:0000256" key="2">
    <source>
        <dbReference type="ARBA" id="ARBA00022737"/>
    </source>
</evidence>
<dbReference type="Proteomes" id="UP001352852">
    <property type="component" value="Unassembled WGS sequence"/>
</dbReference>
<feature type="region of interest" description="Disordered" evidence="6">
    <location>
        <begin position="1"/>
        <end position="25"/>
    </location>
</feature>
<dbReference type="InterPro" id="IPR036236">
    <property type="entry name" value="Znf_C2H2_sf"/>
</dbReference>
<evidence type="ECO:0000256" key="3">
    <source>
        <dbReference type="ARBA" id="ARBA00022771"/>
    </source>
</evidence>
<evidence type="ECO:0000259" key="7">
    <source>
        <dbReference type="PROSITE" id="PS50157"/>
    </source>
</evidence>
<dbReference type="Pfam" id="PF00096">
    <property type="entry name" value="zf-C2H2"/>
    <property type="match status" value="4"/>
</dbReference>
<protein>
    <recommendedName>
        <fullName evidence="7">C2H2-type domain-containing protein</fullName>
    </recommendedName>
</protein>
<dbReference type="SUPFAM" id="SSF57667">
    <property type="entry name" value="beta-beta-alpha zinc fingers"/>
    <property type="match status" value="3"/>
</dbReference>
<feature type="compositionally biased region" description="Basic and acidic residues" evidence="6">
    <location>
        <begin position="69"/>
        <end position="84"/>
    </location>
</feature>
<sequence length="322" mass="36931">MSSVQPQRASINEQATAAEERSPEFKEIIVKSEEDIDDLPQYYACKDDQQLSNQEKKTSLDMDEAEPLQMKRDQEEQEHQLVKDEQGELVHLEIKEEEEELCITQDQEGLVLKQETDALKKTFSNKKKSSTKYNRNNLDSQKVPEAENQDQEEHSPEGSGSKRDEEPKQSNSLLKTHTFKNLYSCKICGKIFPQNSHLTRHMRIHTGEKPFSCVTCGKSFSQKGNLAYHMKGHTGEKPFSCITCGKSFSFKSILLIHARIHTAEKPFSCMTCGKSFTQKSSLTYHMRVHTGEKPFSCMFCGKTFRQRSKLTRHTRIHTGEKA</sequence>
<feature type="compositionally biased region" description="Polar residues" evidence="6">
    <location>
        <begin position="1"/>
        <end position="15"/>
    </location>
</feature>
<organism evidence="8 9">
    <name type="scientific">Characodon lateralis</name>
    <dbReference type="NCBI Taxonomy" id="208331"/>
    <lineage>
        <taxon>Eukaryota</taxon>
        <taxon>Metazoa</taxon>
        <taxon>Chordata</taxon>
        <taxon>Craniata</taxon>
        <taxon>Vertebrata</taxon>
        <taxon>Euteleostomi</taxon>
        <taxon>Actinopterygii</taxon>
        <taxon>Neopterygii</taxon>
        <taxon>Teleostei</taxon>
        <taxon>Neoteleostei</taxon>
        <taxon>Acanthomorphata</taxon>
        <taxon>Ovalentaria</taxon>
        <taxon>Atherinomorphae</taxon>
        <taxon>Cyprinodontiformes</taxon>
        <taxon>Goodeidae</taxon>
        <taxon>Characodon</taxon>
    </lineage>
</organism>
<feature type="domain" description="C2H2-type" evidence="7">
    <location>
        <begin position="239"/>
        <end position="266"/>
    </location>
</feature>
<dbReference type="InterPro" id="IPR013087">
    <property type="entry name" value="Znf_C2H2_type"/>
</dbReference>
<feature type="domain" description="C2H2-type" evidence="7">
    <location>
        <begin position="183"/>
        <end position="210"/>
    </location>
</feature>
<feature type="compositionally biased region" description="Basic and acidic residues" evidence="6">
    <location>
        <begin position="151"/>
        <end position="168"/>
    </location>
</feature>
<feature type="region of interest" description="Disordered" evidence="6">
    <location>
        <begin position="123"/>
        <end position="173"/>
    </location>
</feature>
<evidence type="ECO:0000256" key="4">
    <source>
        <dbReference type="ARBA" id="ARBA00022833"/>
    </source>
</evidence>
<feature type="domain" description="C2H2-type" evidence="7">
    <location>
        <begin position="295"/>
        <end position="322"/>
    </location>
</feature>
<dbReference type="PANTHER" id="PTHR23235:SF120">
    <property type="entry name" value="KRUPPEL-LIKE FACTOR 15"/>
    <property type="match status" value="1"/>
</dbReference>
<reference evidence="8 9" key="1">
    <citation type="submission" date="2021-06" db="EMBL/GenBank/DDBJ databases">
        <authorList>
            <person name="Palmer J.M."/>
        </authorList>
    </citation>
    <scope>NUCLEOTIDE SEQUENCE [LARGE SCALE GENOMIC DNA]</scope>
    <source>
        <strain evidence="8 9">CL_MEX2019</strain>
        <tissue evidence="8">Muscle</tissue>
    </source>
</reference>
<comment type="caution">
    <text evidence="8">The sequence shown here is derived from an EMBL/GenBank/DDBJ whole genome shotgun (WGS) entry which is preliminary data.</text>
</comment>
<evidence type="ECO:0000313" key="8">
    <source>
        <dbReference type="EMBL" id="MED6268252.1"/>
    </source>
</evidence>
<dbReference type="PANTHER" id="PTHR23235">
    <property type="entry name" value="KRUEPPEL-LIKE TRANSCRIPTION FACTOR"/>
    <property type="match status" value="1"/>
</dbReference>
<keyword evidence="3 5" id="KW-0863">Zinc-finger</keyword>
<name>A0ABU7CZZ0_9TELE</name>
<proteinExistence type="predicted"/>
<feature type="domain" description="C2H2-type" evidence="7">
    <location>
        <begin position="267"/>
        <end position="294"/>
    </location>
</feature>
<evidence type="ECO:0000313" key="9">
    <source>
        <dbReference type="Proteomes" id="UP001352852"/>
    </source>
</evidence>
<keyword evidence="1" id="KW-0479">Metal-binding</keyword>
<keyword evidence="9" id="KW-1185">Reference proteome</keyword>
<evidence type="ECO:0000256" key="1">
    <source>
        <dbReference type="ARBA" id="ARBA00022723"/>
    </source>
</evidence>
<dbReference type="PROSITE" id="PS00028">
    <property type="entry name" value="ZINC_FINGER_C2H2_1"/>
    <property type="match status" value="5"/>
</dbReference>
<evidence type="ECO:0000256" key="6">
    <source>
        <dbReference type="SAM" id="MobiDB-lite"/>
    </source>
</evidence>
<feature type="domain" description="C2H2-type" evidence="7">
    <location>
        <begin position="211"/>
        <end position="238"/>
    </location>
</feature>
<feature type="region of interest" description="Disordered" evidence="6">
    <location>
        <begin position="41"/>
        <end position="84"/>
    </location>
</feature>
<dbReference type="Gene3D" id="3.30.160.60">
    <property type="entry name" value="Classic Zinc Finger"/>
    <property type="match status" value="5"/>
</dbReference>
<gene>
    <name evidence="8" type="ORF">CHARACLAT_020402</name>
</gene>
<dbReference type="PROSITE" id="PS50157">
    <property type="entry name" value="ZINC_FINGER_C2H2_2"/>
    <property type="match status" value="5"/>
</dbReference>
<dbReference type="EMBL" id="JAHUTJ010010118">
    <property type="protein sequence ID" value="MED6268252.1"/>
    <property type="molecule type" value="Genomic_DNA"/>
</dbReference>
<feature type="compositionally biased region" description="Basic and acidic residues" evidence="6">
    <location>
        <begin position="45"/>
        <end position="60"/>
    </location>
</feature>